<proteinExistence type="predicted"/>
<dbReference type="AlphaFoldDB" id="N9XIF4"/>
<gene>
    <name evidence="4" type="ORF">HMPREF1092_03228</name>
</gene>
<dbReference type="InterPro" id="IPR012340">
    <property type="entry name" value="NA-bd_OB-fold"/>
</dbReference>
<dbReference type="Proteomes" id="UP000013097">
    <property type="component" value="Unassembled WGS sequence"/>
</dbReference>
<evidence type="ECO:0000313" key="5">
    <source>
        <dbReference type="Proteomes" id="UP000013097"/>
    </source>
</evidence>
<organism evidence="4 5">
    <name type="scientific">Clostridium thermobutyricum</name>
    <dbReference type="NCBI Taxonomy" id="29372"/>
    <lineage>
        <taxon>Bacteria</taxon>
        <taxon>Bacillati</taxon>
        <taxon>Bacillota</taxon>
        <taxon>Clostridia</taxon>
        <taxon>Eubacteriales</taxon>
        <taxon>Clostridiaceae</taxon>
        <taxon>Clostridium</taxon>
    </lineage>
</organism>
<dbReference type="RefSeq" id="WP_002599668.1">
    <property type="nucleotide sequence ID" value="NZ_KB850959.1"/>
</dbReference>
<keyword evidence="1 2" id="KW-0238">DNA-binding</keyword>
<dbReference type="GO" id="GO:0003697">
    <property type="term" value="F:single-stranded DNA binding"/>
    <property type="evidence" value="ECO:0007669"/>
    <property type="project" value="InterPro"/>
</dbReference>
<dbReference type="Gene3D" id="2.40.50.140">
    <property type="entry name" value="Nucleic acid-binding proteins"/>
    <property type="match status" value="1"/>
</dbReference>
<dbReference type="SUPFAM" id="SSF50249">
    <property type="entry name" value="Nucleic acid-binding proteins"/>
    <property type="match status" value="1"/>
</dbReference>
<name>N9XIF4_9CLOT</name>
<reference evidence="4 5" key="1">
    <citation type="submission" date="2013-01" db="EMBL/GenBank/DDBJ databases">
        <title>The Genome Sequence of Clostridium colicanis 209318.</title>
        <authorList>
            <consortium name="The Broad Institute Genome Sequencing Platform"/>
            <person name="Earl A."/>
            <person name="Ward D."/>
            <person name="Feldgarden M."/>
            <person name="Gevers D."/>
            <person name="Courvalin P."/>
            <person name="Lambert T."/>
            <person name="Walker B."/>
            <person name="Young S.K."/>
            <person name="Zeng Q."/>
            <person name="Gargeya S."/>
            <person name="Fitzgerald M."/>
            <person name="Haas B."/>
            <person name="Abouelleil A."/>
            <person name="Alvarado L."/>
            <person name="Arachchi H.M."/>
            <person name="Berlin A.M."/>
            <person name="Chapman S.B."/>
            <person name="Dewar J."/>
            <person name="Goldberg J."/>
            <person name="Griggs A."/>
            <person name="Gujja S."/>
            <person name="Hansen M."/>
            <person name="Howarth C."/>
            <person name="Imamovic A."/>
            <person name="Larimer J."/>
            <person name="McCowan C."/>
            <person name="Murphy C."/>
            <person name="Neiman D."/>
            <person name="Pearson M."/>
            <person name="Priest M."/>
            <person name="Roberts A."/>
            <person name="Saif S."/>
            <person name="Shea T."/>
            <person name="Sisk P."/>
            <person name="Sykes S."/>
            <person name="Wortman J."/>
            <person name="Nusbaum C."/>
            <person name="Birren B."/>
        </authorList>
    </citation>
    <scope>NUCLEOTIDE SEQUENCE [LARGE SCALE GENOMIC DNA]</scope>
    <source>
        <strain evidence="4 5">209318</strain>
    </source>
</reference>
<evidence type="ECO:0000256" key="3">
    <source>
        <dbReference type="SAM" id="MobiDB-lite"/>
    </source>
</evidence>
<feature type="compositionally biased region" description="Acidic residues" evidence="3">
    <location>
        <begin position="173"/>
        <end position="184"/>
    </location>
</feature>
<dbReference type="PROSITE" id="PS50935">
    <property type="entry name" value="SSB"/>
    <property type="match status" value="1"/>
</dbReference>
<feature type="compositionally biased region" description="Basic and acidic residues" evidence="3">
    <location>
        <begin position="156"/>
        <end position="168"/>
    </location>
</feature>
<sequence length="184" mass="21592">MFNQVSLGGKTTEKYTFRIVNGTAIYNGTITVDDYVKKEKKTYFIKFTAFGKKAELLNKYLTKGTDLNIHGKLTINTYEIDGKKFKEPIIIIKDVYLAKSVFEGIQNKENYFCENDINENEFEDYFRDYFEDEDEFVNELNDEDLKELESDTLKKEGLEEVTSEDKNPFDSINSEDFDDWQNAF</sequence>
<protein>
    <recommendedName>
        <fullName evidence="6">Single-stranded DNA-binding protein</fullName>
    </recommendedName>
</protein>
<feature type="region of interest" description="Disordered" evidence="3">
    <location>
        <begin position="156"/>
        <end position="184"/>
    </location>
</feature>
<dbReference type="InterPro" id="IPR000424">
    <property type="entry name" value="Primosome_PriB/ssb"/>
</dbReference>
<evidence type="ECO:0000313" key="4">
    <source>
        <dbReference type="EMBL" id="ENY99487.1"/>
    </source>
</evidence>
<dbReference type="HOGENOM" id="CLU_1465796_0_0_9"/>
<dbReference type="Pfam" id="PF00436">
    <property type="entry name" value="SSB"/>
    <property type="match status" value="1"/>
</dbReference>
<dbReference type="PATRIC" id="fig|999411.4.peg.3143"/>
<dbReference type="EMBL" id="AGYT01000021">
    <property type="protein sequence ID" value="ENY99487.1"/>
    <property type="molecule type" value="Genomic_DNA"/>
</dbReference>
<comment type="caution">
    <text evidence="4">The sequence shown here is derived from an EMBL/GenBank/DDBJ whole genome shotgun (WGS) entry which is preliminary data.</text>
</comment>
<evidence type="ECO:0000256" key="2">
    <source>
        <dbReference type="PROSITE-ProRule" id="PRU00252"/>
    </source>
</evidence>
<accession>N9XIF4</accession>
<keyword evidence="5" id="KW-1185">Reference proteome</keyword>
<evidence type="ECO:0000256" key="1">
    <source>
        <dbReference type="ARBA" id="ARBA00023125"/>
    </source>
</evidence>
<evidence type="ECO:0008006" key="6">
    <source>
        <dbReference type="Google" id="ProtNLM"/>
    </source>
</evidence>